<dbReference type="GO" id="GO:0009423">
    <property type="term" value="P:chorismate biosynthetic process"/>
    <property type="evidence" value="ECO:0007669"/>
    <property type="project" value="UniProtKB-UniRule"/>
</dbReference>
<keyword evidence="4 11" id="KW-0028">Amino-acid biosynthesis</keyword>
<feature type="binding site" evidence="11">
    <location>
        <begin position="154"/>
        <end position="159"/>
    </location>
    <ligand>
        <name>ATP</name>
        <dbReference type="ChEBI" id="CHEBI:30616"/>
    </ligand>
</feature>
<evidence type="ECO:0000256" key="5">
    <source>
        <dbReference type="ARBA" id="ARBA00022679"/>
    </source>
</evidence>
<keyword evidence="15" id="KW-1185">Reference proteome</keyword>
<dbReference type="PRINTS" id="PR01100">
    <property type="entry name" value="SHIKIMTKNASE"/>
</dbReference>
<evidence type="ECO:0000256" key="9">
    <source>
        <dbReference type="ARBA" id="ARBA00023141"/>
    </source>
</evidence>
<dbReference type="InterPro" id="IPR001387">
    <property type="entry name" value="Cro/C1-type_HTH"/>
</dbReference>
<dbReference type="NCBIfam" id="NF006015">
    <property type="entry name" value="PRK08154.1"/>
    <property type="match status" value="1"/>
</dbReference>
<evidence type="ECO:0000256" key="4">
    <source>
        <dbReference type="ARBA" id="ARBA00022605"/>
    </source>
</evidence>
<organism evidence="14 15">
    <name type="scientific">Methylobacterium terricola</name>
    <dbReference type="NCBI Taxonomy" id="2583531"/>
    <lineage>
        <taxon>Bacteria</taxon>
        <taxon>Pseudomonadati</taxon>
        <taxon>Pseudomonadota</taxon>
        <taxon>Alphaproteobacteria</taxon>
        <taxon>Hyphomicrobiales</taxon>
        <taxon>Methylobacteriaceae</taxon>
        <taxon>Methylobacterium</taxon>
    </lineage>
</organism>
<keyword evidence="11" id="KW-0479">Metal-binding</keyword>
<evidence type="ECO:0000256" key="8">
    <source>
        <dbReference type="ARBA" id="ARBA00022840"/>
    </source>
</evidence>
<evidence type="ECO:0000313" key="14">
    <source>
        <dbReference type="EMBL" id="TNC11990.1"/>
    </source>
</evidence>
<comment type="subcellular location">
    <subcellularLocation>
        <location evidence="11">Cytoplasm</location>
    </subcellularLocation>
</comment>
<gene>
    <name evidence="11" type="primary">aroK</name>
    <name evidence="14" type="ORF">FF100_17255</name>
</gene>
<evidence type="ECO:0000256" key="3">
    <source>
        <dbReference type="ARBA" id="ARBA00012154"/>
    </source>
</evidence>
<feature type="region of interest" description="Disordered" evidence="12">
    <location>
        <begin position="1"/>
        <end position="33"/>
    </location>
</feature>
<dbReference type="EMBL" id="VDDA01000007">
    <property type="protein sequence ID" value="TNC11990.1"/>
    <property type="molecule type" value="Genomic_DNA"/>
</dbReference>
<dbReference type="GO" id="GO:0003677">
    <property type="term" value="F:DNA binding"/>
    <property type="evidence" value="ECO:0007669"/>
    <property type="project" value="InterPro"/>
</dbReference>
<dbReference type="UniPathway" id="UPA00053">
    <property type="reaction ID" value="UER00088"/>
</dbReference>
<dbReference type="SUPFAM" id="SSF47413">
    <property type="entry name" value="lambda repressor-like DNA-binding domains"/>
    <property type="match status" value="1"/>
</dbReference>
<dbReference type="InterPro" id="IPR027417">
    <property type="entry name" value="P-loop_NTPase"/>
</dbReference>
<comment type="function">
    <text evidence="11">Catalyzes the specific phosphorylation of the 3-hydroxyl group of shikimic acid using ATP as a cosubstrate.</text>
</comment>
<feature type="binding site" evidence="11">
    <location>
        <position position="158"/>
    </location>
    <ligand>
        <name>Mg(2+)</name>
        <dbReference type="ChEBI" id="CHEBI:18420"/>
    </ligand>
</feature>
<dbReference type="CDD" id="cd00093">
    <property type="entry name" value="HTH_XRE"/>
    <property type="match status" value="1"/>
</dbReference>
<dbReference type="InterPro" id="IPR023000">
    <property type="entry name" value="Shikimate_kinase_CS"/>
</dbReference>
<protein>
    <recommendedName>
        <fullName evidence="3 11">Shikimate kinase</fullName>
        <shortName evidence="11">SK</shortName>
        <ecNumber evidence="3 11">2.7.1.71</ecNumber>
    </recommendedName>
</protein>
<dbReference type="EC" id="2.7.1.71" evidence="3 11"/>
<feature type="binding site" evidence="11">
    <location>
        <position position="200"/>
    </location>
    <ligand>
        <name>substrate</name>
    </ligand>
</feature>
<evidence type="ECO:0000256" key="12">
    <source>
        <dbReference type="SAM" id="MobiDB-lite"/>
    </source>
</evidence>
<feature type="binding site" evidence="11">
    <location>
        <position position="267"/>
    </location>
    <ligand>
        <name>ATP</name>
        <dbReference type="ChEBI" id="CHEBI:30616"/>
    </ligand>
</feature>
<feature type="domain" description="HTH cro/C1-type" evidence="13">
    <location>
        <begin position="47"/>
        <end position="101"/>
    </location>
</feature>
<comment type="catalytic activity">
    <reaction evidence="10 11">
        <text>shikimate + ATP = 3-phosphoshikimate + ADP + H(+)</text>
        <dbReference type="Rhea" id="RHEA:13121"/>
        <dbReference type="ChEBI" id="CHEBI:15378"/>
        <dbReference type="ChEBI" id="CHEBI:30616"/>
        <dbReference type="ChEBI" id="CHEBI:36208"/>
        <dbReference type="ChEBI" id="CHEBI:145989"/>
        <dbReference type="ChEBI" id="CHEBI:456216"/>
        <dbReference type="EC" id="2.7.1.71"/>
    </reaction>
</comment>
<evidence type="ECO:0000256" key="7">
    <source>
        <dbReference type="ARBA" id="ARBA00022777"/>
    </source>
</evidence>
<keyword evidence="6 11" id="KW-0547">Nucleotide-binding</keyword>
<comment type="caution">
    <text evidence="11">Lacks conserved residue(s) required for the propagation of feature annotation.</text>
</comment>
<dbReference type="InterPro" id="IPR031322">
    <property type="entry name" value="Shikimate/glucono_kinase"/>
</dbReference>
<dbReference type="CDD" id="cd00464">
    <property type="entry name" value="SK"/>
    <property type="match status" value="1"/>
</dbReference>
<dbReference type="SUPFAM" id="SSF52540">
    <property type="entry name" value="P-loop containing nucleoside triphosphate hydrolases"/>
    <property type="match status" value="1"/>
</dbReference>
<dbReference type="OrthoDB" id="9800332at2"/>
<dbReference type="GO" id="GO:0005524">
    <property type="term" value="F:ATP binding"/>
    <property type="evidence" value="ECO:0007669"/>
    <property type="project" value="UniProtKB-UniRule"/>
</dbReference>
<dbReference type="AlphaFoldDB" id="A0A5C4LER9"/>
<dbReference type="Pfam" id="PF01381">
    <property type="entry name" value="HTH_3"/>
    <property type="match status" value="1"/>
</dbReference>
<dbReference type="GO" id="GO:0004765">
    <property type="term" value="F:shikimate kinase activity"/>
    <property type="evidence" value="ECO:0007669"/>
    <property type="project" value="UniProtKB-UniRule"/>
</dbReference>
<dbReference type="Gene3D" id="3.40.50.300">
    <property type="entry name" value="P-loop containing nucleotide triphosphate hydrolases"/>
    <property type="match status" value="1"/>
</dbReference>
<dbReference type="Gene3D" id="1.10.260.40">
    <property type="entry name" value="lambda repressor-like DNA-binding domains"/>
    <property type="match status" value="1"/>
</dbReference>
<dbReference type="GO" id="GO:0009073">
    <property type="term" value="P:aromatic amino acid family biosynthetic process"/>
    <property type="evidence" value="ECO:0007669"/>
    <property type="project" value="UniProtKB-KW"/>
</dbReference>
<dbReference type="RefSeq" id="WP_139036921.1">
    <property type="nucleotide sequence ID" value="NZ_VDDA01000007.1"/>
</dbReference>
<dbReference type="InterPro" id="IPR000623">
    <property type="entry name" value="Shikimate_kinase/TSH1"/>
</dbReference>
<evidence type="ECO:0000256" key="10">
    <source>
        <dbReference type="ARBA" id="ARBA00048567"/>
    </source>
</evidence>
<reference evidence="14 15" key="1">
    <citation type="submission" date="2019-06" db="EMBL/GenBank/DDBJ databases">
        <title>Genome of Methylobacterium sp. 17Sr1-39.</title>
        <authorList>
            <person name="Seo T."/>
        </authorList>
    </citation>
    <scope>NUCLEOTIDE SEQUENCE [LARGE SCALE GENOMIC DNA]</scope>
    <source>
        <strain evidence="14 15">17Sr1-39</strain>
    </source>
</reference>
<evidence type="ECO:0000313" key="15">
    <source>
        <dbReference type="Proteomes" id="UP000305267"/>
    </source>
</evidence>
<dbReference type="PROSITE" id="PS50943">
    <property type="entry name" value="HTH_CROC1"/>
    <property type="match status" value="1"/>
</dbReference>
<keyword evidence="9 11" id="KW-0057">Aromatic amino acid biosynthesis</keyword>
<sequence>MANRTGSRPGADETDAKADAKAGVAKTGEAEGGEPEADFLTVLGQRVRTMRAVRAMSRKMLSQTSGLSERYIAQLESGQGNVSIILLRRVALAMGVRLEDLIAAVESPPDWPVVRDLLEKAGPDQIAEAKRVLSGSAAPGDAPTQRVALIGLRGAGKSTLGRILAERLGWTFVELNREIERENGLSVAEIFAIYGQETYRRLEQGALRRLAERPGPMVLATGGGIVAEPVTFDLLLSAFFTVWLKARPEEHIQRVREQAAKGIAPTRMPDSDNALREIRGILVSREPLYARARAVIDTADHTVAETAAELTGLVESYLGTGA</sequence>
<comment type="subunit">
    <text evidence="11">Monomer.</text>
</comment>
<comment type="similarity">
    <text evidence="2 11">Belongs to the shikimate kinase family.</text>
</comment>
<evidence type="ECO:0000259" key="13">
    <source>
        <dbReference type="PROSITE" id="PS50943"/>
    </source>
</evidence>
<dbReference type="Proteomes" id="UP000305267">
    <property type="component" value="Unassembled WGS sequence"/>
</dbReference>
<evidence type="ECO:0000256" key="11">
    <source>
        <dbReference type="HAMAP-Rule" id="MF_00109"/>
    </source>
</evidence>
<proteinExistence type="inferred from homology"/>
<dbReference type="GO" id="GO:0005829">
    <property type="term" value="C:cytosol"/>
    <property type="evidence" value="ECO:0007669"/>
    <property type="project" value="TreeGrafter"/>
</dbReference>
<comment type="pathway">
    <text evidence="1 11">Metabolic intermediate biosynthesis; chorismate biosynthesis; chorismate from D-erythrose 4-phosphate and phosphoenolpyruvate: step 5/7.</text>
</comment>
<keyword evidence="8 11" id="KW-0067">ATP-binding</keyword>
<feature type="binding site" evidence="11">
    <location>
        <position position="285"/>
    </location>
    <ligand>
        <name>substrate</name>
    </ligand>
</feature>
<accession>A0A5C4LER9</accession>
<feature type="binding site" evidence="11">
    <location>
        <position position="223"/>
    </location>
    <ligand>
        <name>substrate</name>
    </ligand>
</feature>
<keyword evidence="5 11" id="KW-0808">Transferase</keyword>
<keyword evidence="11" id="KW-0460">Magnesium</keyword>
<dbReference type="SMART" id="SM00530">
    <property type="entry name" value="HTH_XRE"/>
    <property type="match status" value="1"/>
</dbReference>
<keyword evidence="7 11" id="KW-0418">Kinase</keyword>
<keyword evidence="11" id="KW-0963">Cytoplasm</keyword>
<dbReference type="PANTHER" id="PTHR21087:SF16">
    <property type="entry name" value="SHIKIMATE KINASE 1, CHLOROPLASTIC"/>
    <property type="match status" value="1"/>
</dbReference>
<dbReference type="PANTHER" id="PTHR21087">
    <property type="entry name" value="SHIKIMATE KINASE"/>
    <property type="match status" value="1"/>
</dbReference>
<comment type="cofactor">
    <cofactor evidence="11">
        <name>Mg(2+)</name>
        <dbReference type="ChEBI" id="CHEBI:18420"/>
    </cofactor>
    <text evidence="11">Binds 1 Mg(2+) ion per subunit.</text>
</comment>
<dbReference type="PROSITE" id="PS01128">
    <property type="entry name" value="SHIKIMATE_KINASE"/>
    <property type="match status" value="1"/>
</dbReference>
<dbReference type="Pfam" id="PF01202">
    <property type="entry name" value="SKI"/>
    <property type="match status" value="1"/>
</dbReference>
<dbReference type="GO" id="GO:0000287">
    <property type="term" value="F:magnesium ion binding"/>
    <property type="evidence" value="ECO:0007669"/>
    <property type="project" value="UniProtKB-UniRule"/>
</dbReference>
<evidence type="ECO:0000256" key="6">
    <source>
        <dbReference type="ARBA" id="ARBA00022741"/>
    </source>
</evidence>
<dbReference type="HAMAP" id="MF_00109">
    <property type="entry name" value="Shikimate_kinase"/>
    <property type="match status" value="1"/>
</dbReference>
<evidence type="ECO:0000256" key="1">
    <source>
        <dbReference type="ARBA" id="ARBA00004842"/>
    </source>
</evidence>
<dbReference type="GO" id="GO:0008652">
    <property type="term" value="P:amino acid biosynthetic process"/>
    <property type="evidence" value="ECO:0007669"/>
    <property type="project" value="UniProtKB-KW"/>
</dbReference>
<comment type="caution">
    <text evidence="14">The sequence shown here is derived from an EMBL/GenBank/DDBJ whole genome shotgun (WGS) entry which is preliminary data.</text>
</comment>
<evidence type="ECO:0000256" key="2">
    <source>
        <dbReference type="ARBA" id="ARBA00006997"/>
    </source>
</evidence>
<name>A0A5C4LER9_9HYPH</name>
<dbReference type="InterPro" id="IPR010982">
    <property type="entry name" value="Lambda_DNA-bd_dom_sf"/>
</dbReference>
<feature type="compositionally biased region" description="Basic and acidic residues" evidence="12">
    <location>
        <begin position="10"/>
        <end position="20"/>
    </location>
</feature>